<dbReference type="AlphaFoldDB" id="A0A8K0CWJ9"/>
<feature type="transmembrane region" description="Helical" evidence="12">
    <location>
        <begin position="324"/>
        <end position="347"/>
    </location>
</feature>
<keyword evidence="9" id="KW-0966">Cell projection</keyword>
<dbReference type="OrthoDB" id="550113at2759"/>
<proteinExistence type="inferred from homology"/>
<feature type="compositionally biased region" description="Basic and acidic residues" evidence="11">
    <location>
        <begin position="31"/>
        <end position="46"/>
    </location>
</feature>
<dbReference type="PANTHER" id="PTHR28388">
    <property type="entry name" value="TRANSMEMBRANE PROTEIN 237"/>
    <property type="match status" value="1"/>
</dbReference>
<evidence type="ECO:0000313" key="14">
    <source>
        <dbReference type="Proteomes" id="UP000801492"/>
    </source>
</evidence>
<keyword evidence="14" id="KW-1185">Reference proteome</keyword>
<dbReference type="EMBL" id="VTPC01007659">
    <property type="protein sequence ID" value="KAF2893794.1"/>
    <property type="molecule type" value="Genomic_DNA"/>
</dbReference>
<gene>
    <name evidence="13" type="ORF">ILUMI_12378</name>
</gene>
<keyword evidence="4 12" id="KW-0812">Transmembrane</keyword>
<comment type="function">
    <text evidence="10">Component of the transition zone in primary cilia. Required for ciliogenesis.</text>
</comment>
<evidence type="ECO:0000256" key="10">
    <source>
        <dbReference type="ARBA" id="ARBA00025631"/>
    </source>
</evidence>
<keyword evidence="5" id="KW-0970">Cilium biogenesis/degradation</keyword>
<sequence>MSSKVLSRQRKTRKKDEMKQDIVAQVHKTVKRESSSDRENVKKIEQTEDGSETIKTFIMEDRNDNYSLRTPSRDVSVDSEAQINSKIINLIETEMKRDINKHSHFTDSRPQSLSFYEDEKIPEELSGNLELLSPEERKHYKRRKEYGDIDSERNAYNNIQDALSRENDDMILNGSTKKSKSRKKKHSNDVELGLGDSREMMIPKEKRKSKKKKREYSPLSSASGKRKHRKRDEDFEPKNDITLALEELQDDVFENSPDDFLRPERMKRSPRKSDKLYVQRKNKFEISSRADSQSCRLNMPADEGFGKRLFEYTPIEVAVGIQRCWLPITLLCHGFLGGIALAHYLYLSSNNWLFDPEYLKQYSNYSTIYTCLFYLLCVVCIISVCDRYDVSHMDLTHIRDMVKCRKSSIVILIYATCLIVHLVTARVDDKLGLISYSDTNMSVLNITEDEIKEWNNLSYWRAILATIGWVIIALASNEDLFYIHLKNMVKYALQDG</sequence>
<feature type="region of interest" description="Disordered" evidence="11">
    <location>
        <begin position="167"/>
        <end position="238"/>
    </location>
</feature>
<evidence type="ECO:0000256" key="3">
    <source>
        <dbReference type="ARBA" id="ARBA00008783"/>
    </source>
</evidence>
<evidence type="ECO:0000256" key="8">
    <source>
        <dbReference type="ARBA" id="ARBA00023136"/>
    </source>
</evidence>
<organism evidence="13 14">
    <name type="scientific">Ignelater luminosus</name>
    <name type="common">Cucubano</name>
    <name type="synonym">Pyrophorus luminosus</name>
    <dbReference type="NCBI Taxonomy" id="2038154"/>
    <lineage>
        <taxon>Eukaryota</taxon>
        <taxon>Metazoa</taxon>
        <taxon>Ecdysozoa</taxon>
        <taxon>Arthropoda</taxon>
        <taxon>Hexapoda</taxon>
        <taxon>Insecta</taxon>
        <taxon>Pterygota</taxon>
        <taxon>Neoptera</taxon>
        <taxon>Endopterygota</taxon>
        <taxon>Coleoptera</taxon>
        <taxon>Polyphaga</taxon>
        <taxon>Elateriformia</taxon>
        <taxon>Elateroidea</taxon>
        <taxon>Elateridae</taxon>
        <taxon>Agrypninae</taxon>
        <taxon>Pyrophorini</taxon>
        <taxon>Ignelater</taxon>
    </lineage>
</organism>
<evidence type="ECO:0000256" key="6">
    <source>
        <dbReference type="ARBA" id="ARBA00022989"/>
    </source>
</evidence>
<evidence type="ECO:0000313" key="13">
    <source>
        <dbReference type="EMBL" id="KAF2893794.1"/>
    </source>
</evidence>
<dbReference type="InterPro" id="IPR029409">
    <property type="entry name" value="TMEM237"/>
</dbReference>
<dbReference type="Pfam" id="PF15383">
    <property type="entry name" value="TMEM237"/>
    <property type="match status" value="1"/>
</dbReference>
<dbReference type="GO" id="GO:0035869">
    <property type="term" value="C:ciliary transition zone"/>
    <property type="evidence" value="ECO:0007669"/>
    <property type="project" value="TreeGrafter"/>
</dbReference>
<comment type="subcellular location">
    <subcellularLocation>
        <location evidence="1">Cell projection</location>
        <location evidence="1">Cilium</location>
    </subcellularLocation>
    <subcellularLocation>
        <location evidence="2">Membrane</location>
        <topology evidence="2">Multi-pass membrane protein</topology>
    </subcellularLocation>
</comment>
<name>A0A8K0CWJ9_IGNLU</name>
<feature type="transmembrane region" description="Helical" evidence="12">
    <location>
        <begin position="458"/>
        <end position="476"/>
    </location>
</feature>
<evidence type="ECO:0000256" key="2">
    <source>
        <dbReference type="ARBA" id="ARBA00004141"/>
    </source>
</evidence>
<feature type="transmembrane region" description="Helical" evidence="12">
    <location>
        <begin position="367"/>
        <end position="388"/>
    </location>
</feature>
<feature type="region of interest" description="Disordered" evidence="11">
    <location>
        <begin position="28"/>
        <end position="49"/>
    </location>
</feature>
<accession>A0A8K0CWJ9</accession>
<evidence type="ECO:0000256" key="9">
    <source>
        <dbReference type="ARBA" id="ARBA00023273"/>
    </source>
</evidence>
<evidence type="ECO:0000256" key="7">
    <source>
        <dbReference type="ARBA" id="ARBA00023069"/>
    </source>
</evidence>
<dbReference type="Proteomes" id="UP000801492">
    <property type="component" value="Unassembled WGS sequence"/>
</dbReference>
<protein>
    <submittedName>
        <fullName evidence="13">Uncharacterized protein</fullName>
    </submittedName>
</protein>
<comment type="caution">
    <text evidence="13">The sequence shown here is derived from an EMBL/GenBank/DDBJ whole genome shotgun (WGS) entry which is preliminary data.</text>
</comment>
<dbReference type="PANTHER" id="PTHR28388:SF1">
    <property type="entry name" value="TRANSMEMBRANE PROTEIN 237"/>
    <property type="match status" value="1"/>
</dbReference>
<feature type="transmembrane region" description="Helical" evidence="12">
    <location>
        <begin position="409"/>
        <end position="427"/>
    </location>
</feature>
<evidence type="ECO:0000256" key="5">
    <source>
        <dbReference type="ARBA" id="ARBA00022794"/>
    </source>
</evidence>
<comment type="similarity">
    <text evidence="3">Belongs to the TMEM237 family.</text>
</comment>
<keyword evidence="8 12" id="KW-0472">Membrane</keyword>
<reference evidence="13" key="1">
    <citation type="submission" date="2019-08" db="EMBL/GenBank/DDBJ databases">
        <title>The genome of the North American firefly Photinus pyralis.</title>
        <authorList>
            <consortium name="Photinus pyralis genome working group"/>
            <person name="Fallon T.R."/>
            <person name="Sander Lower S.E."/>
            <person name="Weng J.-K."/>
        </authorList>
    </citation>
    <scope>NUCLEOTIDE SEQUENCE</scope>
    <source>
        <strain evidence="13">TRF0915ILg1</strain>
        <tissue evidence="13">Whole body</tissue>
    </source>
</reference>
<evidence type="ECO:0000256" key="12">
    <source>
        <dbReference type="SAM" id="Phobius"/>
    </source>
</evidence>
<dbReference type="GO" id="GO:0016020">
    <property type="term" value="C:membrane"/>
    <property type="evidence" value="ECO:0007669"/>
    <property type="project" value="UniProtKB-SubCell"/>
</dbReference>
<keyword evidence="6 12" id="KW-1133">Transmembrane helix</keyword>
<evidence type="ECO:0000256" key="11">
    <source>
        <dbReference type="SAM" id="MobiDB-lite"/>
    </source>
</evidence>
<evidence type="ECO:0000256" key="1">
    <source>
        <dbReference type="ARBA" id="ARBA00004138"/>
    </source>
</evidence>
<feature type="compositionally biased region" description="Basic residues" evidence="11">
    <location>
        <begin position="177"/>
        <end position="186"/>
    </location>
</feature>
<keyword evidence="7" id="KW-0969">Cilium</keyword>
<evidence type="ECO:0000256" key="4">
    <source>
        <dbReference type="ARBA" id="ARBA00022692"/>
    </source>
</evidence>
<feature type="region of interest" description="Disordered" evidence="11">
    <location>
        <begin position="1"/>
        <end position="20"/>
    </location>
</feature>
<dbReference type="GO" id="GO:0060271">
    <property type="term" value="P:cilium assembly"/>
    <property type="evidence" value="ECO:0007669"/>
    <property type="project" value="TreeGrafter"/>
</dbReference>
<feature type="compositionally biased region" description="Basic residues" evidence="11">
    <location>
        <begin position="205"/>
        <end position="214"/>
    </location>
</feature>